<dbReference type="EMBL" id="HACA01020391">
    <property type="protein sequence ID" value="CDW37752.1"/>
    <property type="molecule type" value="Transcribed_RNA"/>
</dbReference>
<dbReference type="AlphaFoldDB" id="A0A0K2UIH7"/>
<accession>A0A0K2UIH7</accession>
<protein>
    <submittedName>
        <fullName evidence="1">Uncharacterized protein</fullName>
    </submittedName>
</protein>
<evidence type="ECO:0000313" key="1">
    <source>
        <dbReference type="EMBL" id="CDW37752.1"/>
    </source>
</evidence>
<reference evidence="1" key="1">
    <citation type="submission" date="2014-05" db="EMBL/GenBank/DDBJ databases">
        <authorList>
            <person name="Chronopoulou M."/>
        </authorList>
    </citation>
    <scope>NUCLEOTIDE SEQUENCE</scope>
    <source>
        <tissue evidence="1">Whole organism</tissue>
    </source>
</reference>
<proteinExistence type="predicted"/>
<sequence>MFIKFHGLALFITRLQTEKKLELRIKI</sequence>
<name>A0A0K2UIH7_LEPSM</name>
<organism evidence="1">
    <name type="scientific">Lepeophtheirus salmonis</name>
    <name type="common">Salmon louse</name>
    <name type="synonym">Caligus salmonis</name>
    <dbReference type="NCBI Taxonomy" id="72036"/>
    <lineage>
        <taxon>Eukaryota</taxon>
        <taxon>Metazoa</taxon>
        <taxon>Ecdysozoa</taxon>
        <taxon>Arthropoda</taxon>
        <taxon>Crustacea</taxon>
        <taxon>Multicrustacea</taxon>
        <taxon>Hexanauplia</taxon>
        <taxon>Copepoda</taxon>
        <taxon>Siphonostomatoida</taxon>
        <taxon>Caligidae</taxon>
        <taxon>Lepeophtheirus</taxon>
    </lineage>
</organism>